<proteinExistence type="predicted"/>
<evidence type="ECO:0000259" key="2">
    <source>
        <dbReference type="Pfam" id="PF06381"/>
    </source>
</evidence>
<protein>
    <recommendedName>
        <fullName evidence="2">Anti-CBASS protein Acb1-like N-terminal domain-containing protein</fullName>
    </recommendedName>
</protein>
<evidence type="ECO:0000256" key="1">
    <source>
        <dbReference type="SAM" id="MobiDB-lite"/>
    </source>
</evidence>
<feature type="region of interest" description="Disordered" evidence="1">
    <location>
        <begin position="194"/>
        <end position="231"/>
    </location>
</feature>
<feature type="compositionally biased region" description="Low complexity" evidence="1">
    <location>
        <begin position="196"/>
        <end position="209"/>
    </location>
</feature>
<comment type="caution">
    <text evidence="3">The sequence shown here is derived from an EMBL/GenBank/DDBJ whole genome shotgun (WGS) entry which is preliminary data.</text>
</comment>
<organism evidence="3">
    <name type="scientific">marine sediment metagenome</name>
    <dbReference type="NCBI Taxonomy" id="412755"/>
    <lineage>
        <taxon>unclassified sequences</taxon>
        <taxon>metagenomes</taxon>
        <taxon>ecological metagenomes</taxon>
    </lineage>
</organism>
<gene>
    <name evidence="3" type="ORF">LCGC14_2853520</name>
</gene>
<feature type="domain" description="Anti-CBASS protein Acb1-like N-terminal" evidence="2">
    <location>
        <begin position="64"/>
        <end position="331"/>
    </location>
</feature>
<name>A0A0F8Y7P1_9ZZZZ</name>
<sequence>MPGNGTSMVLDSAQRRAVKELRKHRSYRADSWYNSKSRFGGMGDPVIQTDYLRTRNRFKREDAEVLYELNWLAARVVDQIGHDATREWVTLTHKTNPDIAEKLRKEDRRLNGLGLFEEGIRWGRLHGGNLLILGAWDGADPENELQVERVKKMLFATNVDRWLSYPREWYRDPDSEKYGQPEIYQIHRLSPIGTAGSMPSPSSSGLGSMNRSVGAGPGGGGGGGLTAGTGQHKMGGPVAFVHESRTIRFDGDPLPPVALVRNWGWRASVLDKVYDELRHWGVSQQAAASIIPTFITKKMKIGNLVELIQNDEWATIRSRIGEIHAAMALHNL</sequence>
<reference evidence="3" key="1">
    <citation type="journal article" date="2015" name="Nature">
        <title>Complex archaea that bridge the gap between prokaryotes and eukaryotes.</title>
        <authorList>
            <person name="Spang A."/>
            <person name="Saw J.H."/>
            <person name="Jorgensen S.L."/>
            <person name="Zaremba-Niedzwiedzka K."/>
            <person name="Martijn J."/>
            <person name="Lind A.E."/>
            <person name="van Eijk R."/>
            <person name="Schleper C."/>
            <person name="Guy L."/>
            <person name="Ettema T.J."/>
        </authorList>
    </citation>
    <scope>NUCLEOTIDE SEQUENCE</scope>
</reference>
<dbReference type="InterPro" id="IPR024459">
    <property type="entry name" value="Acb1-like_N"/>
</dbReference>
<accession>A0A0F8Y7P1</accession>
<feature type="compositionally biased region" description="Gly residues" evidence="1">
    <location>
        <begin position="215"/>
        <end position="227"/>
    </location>
</feature>
<evidence type="ECO:0000313" key="3">
    <source>
        <dbReference type="EMBL" id="KKK77447.1"/>
    </source>
</evidence>
<dbReference type="AlphaFoldDB" id="A0A0F8Y7P1"/>
<dbReference type="Pfam" id="PF06381">
    <property type="entry name" value="Phage_portal_3"/>
    <property type="match status" value="1"/>
</dbReference>
<feature type="non-terminal residue" evidence="3">
    <location>
        <position position="332"/>
    </location>
</feature>
<dbReference type="EMBL" id="LAZR01054953">
    <property type="protein sequence ID" value="KKK77447.1"/>
    <property type="molecule type" value="Genomic_DNA"/>
</dbReference>